<proteinExistence type="predicted"/>
<dbReference type="SUPFAM" id="SSF53335">
    <property type="entry name" value="S-adenosyl-L-methionine-dependent methyltransferases"/>
    <property type="match status" value="1"/>
</dbReference>
<name>A0A1F6CXB6_9BACT</name>
<dbReference type="EMBL" id="MFKT01000011">
    <property type="protein sequence ID" value="OGG53502.1"/>
    <property type="molecule type" value="Genomic_DNA"/>
</dbReference>
<dbReference type="STRING" id="1798480.A2851_04250"/>
<accession>A0A1F6CXB6</accession>
<dbReference type="InterPro" id="IPR013216">
    <property type="entry name" value="Methyltransf_11"/>
</dbReference>
<dbReference type="InterPro" id="IPR029063">
    <property type="entry name" value="SAM-dependent_MTases_sf"/>
</dbReference>
<dbReference type="Pfam" id="PF08241">
    <property type="entry name" value="Methyltransf_11"/>
    <property type="match status" value="1"/>
</dbReference>
<feature type="compositionally biased region" description="Basic and acidic residues" evidence="1">
    <location>
        <begin position="1"/>
        <end position="10"/>
    </location>
</feature>
<reference evidence="3 4" key="1">
    <citation type="journal article" date="2016" name="Nat. Commun.">
        <title>Thousands of microbial genomes shed light on interconnected biogeochemical processes in an aquifer system.</title>
        <authorList>
            <person name="Anantharaman K."/>
            <person name="Brown C.T."/>
            <person name="Hug L.A."/>
            <person name="Sharon I."/>
            <person name="Castelle C.J."/>
            <person name="Probst A.J."/>
            <person name="Thomas B.C."/>
            <person name="Singh A."/>
            <person name="Wilkins M.J."/>
            <person name="Karaoz U."/>
            <person name="Brodie E.L."/>
            <person name="Williams K.H."/>
            <person name="Hubbard S.S."/>
            <person name="Banfield J.F."/>
        </authorList>
    </citation>
    <scope>NUCLEOTIDE SEQUENCE [LARGE SCALE GENOMIC DNA]</scope>
</reference>
<comment type="caution">
    <text evidence="3">The sequence shown here is derived from an EMBL/GenBank/DDBJ whole genome shotgun (WGS) entry which is preliminary data.</text>
</comment>
<evidence type="ECO:0000313" key="4">
    <source>
        <dbReference type="Proteomes" id="UP000176863"/>
    </source>
</evidence>
<protein>
    <recommendedName>
        <fullName evidence="2">Methyltransferase type 11 domain-containing protein</fullName>
    </recommendedName>
</protein>
<dbReference type="Proteomes" id="UP000176863">
    <property type="component" value="Unassembled WGS sequence"/>
</dbReference>
<feature type="domain" description="Methyltransferase type 11" evidence="2">
    <location>
        <begin position="53"/>
        <end position="139"/>
    </location>
</feature>
<evidence type="ECO:0000313" key="3">
    <source>
        <dbReference type="EMBL" id="OGG53502.1"/>
    </source>
</evidence>
<sequence>MDASDADKTLAELGAKPSPSEEHGLSLIRDEDKMIFSPGISTAGFAEIRMVRQHPDRKVVATTIDREGLARAEEIITSLGLQGQIETRLEDLRGAWNYPREYFDFIYARLVLHYLSVQDLEVALKNFTRSLKSGGRIFVVVRSVKNVTASDPHVRFDPDTKLTTYPHYDASGALLSTNVRYFHTPESIRTHIEGAGLKVDSIEEYQEQLYRDFMRRDMSPHTDHVIELVATKF</sequence>
<evidence type="ECO:0000259" key="2">
    <source>
        <dbReference type="Pfam" id="PF08241"/>
    </source>
</evidence>
<evidence type="ECO:0000256" key="1">
    <source>
        <dbReference type="SAM" id="MobiDB-lite"/>
    </source>
</evidence>
<dbReference type="AlphaFoldDB" id="A0A1F6CXB6"/>
<dbReference type="Gene3D" id="3.40.50.150">
    <property type="entry name" value="Vaccinia Virus protein VP39"/>
    <property type="match status" value="1"/>
</dbReference>
<feature type="region of interest" description="Disordered" evidence="1">
    <location>
        <begin position="1"/>
        <end position="23"/>
    </location>
</feature>
<gene>
    <name evidence="3" type="ORF">A2851_04250</name>
</gene>
<dbReference type="CDD" id="cd02440">
    <property type="entry name" value="AdoMet_MTases"/>
    <property type="match status" value="1"/>
</dbReference>
<dbReference type="GO" id="GO:0008757">
    <property type="term" value="F:S-adenosylmethionine-dependent methyltransferase activity"/>
    <property type="evidence" value="ECO:0007669"/>
    <property type="project" value="InterPro"/>
</dbReference>
<organism evidence="3 4">
    <name type="scientific">Candidatus Kaiserbacteria bacterium RIFCSPHIGHO2_01_FULL_53_29</name>
    <dbReference type="NCBI Taxonomy" id="1798480"/>
    <lineage>
        <taxon>Bacteria</taxon>
        <taxon>Candidatus Kaiseribacteriota</taxon>
    </lineage>
</organism>